<dbReference type="Proteomes" id="UP001285354">
    <property type="component" value="Unassembled WGS sequence"/>
</dbReference>
<evidence type="ECO:0000313" key="3">
    <source>
        <dbReference type="Proteomes" id="UP001285354"/>
    </source>
</evidence>
<gene>
    <name evidence="2" type="ORF">QTJ16_006118</name>
</gene>
<organism evidence="2 3">
    <name type="scientific">Diplocarpon rosae</name>
    <dbReference type="NCBI Taxonomy" id="946125"/>
    <lineage>
        <taxon>Eukaryota</taxon>
        <taxon>Fungi</taxon>
        <taxon>Dikarya</taxon>
        <taxon>Ascomycota</taxon>
        <taxon>Pezizomycotina</taxon>
        <taxon>Leotiomycetes</taxon>
        <taxon>Helotiales</taxon>
        <taxon>Drepanopezizaceae</taxon>
        <taxon>Diplocarpon</taxon>
    </lineage>
</organism>
<proteinExistence type="predicted"/>
<dbReference type="EMBL" id="JAUBYV010000010">
    <property type="protein sequence ID" value="KAK2624168.1"/>
    <property type="molecule type" value="Genomic_DNA"/>
</dbReference>
<keyword evidence="3" id="KW-1185">Reference proteome</keyword>
<evidence type="ECO:0000313" key="2">
    <source>
        <dbReference type="EMBL" id="KAK2624168.1"/>
    </source>
</evidence>
<keyword evidence="1" id="KW-0175">Coiled coil</keyword>
<name>A0AAD9WBI9_9HELO</name>
<feature type="coiled-coil region" evidence="1">
    <location>
        <begin position="127"/>
        <end position="202"/>
    </location>
</feature>
<comment type="caution">
    <text evidence="2">The sequence shown here is derived from an EMBL/GenBank/DDBJ whole genome shotgun (WGS) entry which is preliminary data.</text>
</comment>
<dbReference type="AlphaFoldDB" id="A0AAD9WBI9"/>
<accession>A0AAD9WBI9</accession>
<evidence type="ECO:0000256" key="1">
    <source>
        <dbReference type="SAM" id="Coils"/>
    </source>
</evidence>
<feature type="coiled-coil region" evidence="1">
    <location>
        <begin position="18"/>
        <end position="45"/>
    </location>
</feature>
<protein>
    <submittedName>
        <fullName evidence="2">Uncharacterized protein</fullName>
    </submittedName>
</protein>
<sequence>MAPNVFRTRRPDVVEASLSNLTQQVQELNEKVLSLSAKVAEKEHDFCEAIIDLRQEFSGQVEAIKMGIFWNTECHSDSHGQNDQSWSGSESPPTSIEAEAKYCEMYKMLEATARERDTERLERLQEAENFHQRFVDLERKLEEAEKHNEDLKNASRQKEIRRKAVKRNSDTMAQVESVVDMKQPSEKKIKEEENEKSKLKEQAVVHHGMVTKQDQQVNDSTLSIAFASLREQIQRIACFLSTDDVKIDLGKDSTERQQDFFKCWQDLTPAQRNNRTRAILFELIVDTLLSLDLADFDGPTEAELKKLETAIELTSQVGEADIVEWRARSVKLVSMLRLEGSIPEAIAITIRKFMSPLWPKTYDQVDLHDDKLFRLVMRLCKEAYDLTVLLRSSKHIYQCEYAAARSKITRDSLPQLREPRRPGDEGVTDRHIVLSLSPALIKYSDGDPKRRRVIEPGHVVLFQGV</sequence>
<reference evidence="2" key="1">
    <citation type="submission" date="2023-06" db="EMBL/GenBank/DDBJ databases">
        <title>Draft genome of Marssonina rosae.</title>
        <authorList>
            <person name="Cheng Q."/>
        </authorList>
    </citation>
    <scope>NUCLEOTIDE SEQUENCE</scope>
    <source>
        <strain evidence="2">R4</strain>
    </source>
</reference>